<dbReference type="EMBL" id="QMDW01000010">
    <property type="protein sequence ID" value="RJX49515.1"/>
    <property type="molecule type" value="Genomic_DNA"/>
</dbReference>
<protein>
    <recommendedName>
        <fullName evidence="3">Type II toxin-antitoxin system HicB family antitoxin</fullName>
    </recommendedName>
</protein>
<dbReference type="AlphaFoldDB" id="A0A3A6QNP1"/>
<evidence type="ECO:0008006" key="3">
    <source>
        <dbReference type="Google" id="ProtNLM"/>
    </source>
</evidence>
<dbReference type="RefSeq" id="WP_120084708.1">
    <property type="nucleotide sequence ID" value="NZ_QMDW01000010.1"/>
</dbReference>
<sequence>MYEDDSRITARDLETGVASYGEIKAEALVMLAEALSLHTGEGEPVTDETLREFGLDPENTDDESLPEFMQ</sequence>
<evidence type="ECO:0000313" key="1">
    <source>
        <dbReference type="EMBL" id="RJX49515.1"/>
    </source>
</evidence>
<reference evidence="1 2" key="1">
    <citation type="submission" date="2018-06" db="EMBL/GenBank/DDBJ databases">
        <title>Halonotius sp. F13-13 a new haloarchaeeon isolated from a solar saltern from Isla Cristina, Huelva, Spain.</title>
        <authorList>
            <person name="Duran-Viseras A."/>
            <person name="Sanchez-Porro C."/>
            <person name="Ventosa A."/>
        </authorList>
    </citation>
    <scope>NUCLEOTIDE SEQUENCE [LARGE SCALE GENOMIC DNA]</scope>
    <source>
        <strain evidence="1 2">CECT 7525</strain>
    </source>
</reference>
<comment type="caution">
    <text evidence="1">The sequence shown here is derived from an EMBL/GenBank/DDBJ whole genome shotgun (WGS) entry which is preliminary data.</text>
</comment>
<evidence type="ECO:0000313" key="2">
    <source>
        <dbReference type="Proteomes" id="UP000281564"/>
    </source>
</evidence>
<organism evidence="1 2">
    <name type="scientific">Halonotius pteroides</name>
    <dbReference type="NCBI Taxonomy" id="268735"/>
    <lineage>
        <taxon>Archaea</taxon>
        <taxon>Methanobacteriati</taxon>
        <taxon>Methanobacteriota</taxon>
        <taxon>Stenosarchaea group</taxon>
        <taxon>Halobacteria</taxon>
        <taxon>Halobacteriales</taxon>
        <taxon>Haloferacaceae</taxon>
        <taxon>Halonotius</taxon>
    </lineage>
</organism>
<keyword evidence="2" id="KW-1185">Reference proteome</keyword>
<gene>
    <name evidence="1" type="ORF">DP106_08590</name>
</gene>
<proteinExistence type="predicted"/>
<name>A0A3A6QNP1_9EURY</name>
<dbReference type="OrthoDB" id="201961at2157"/>
<accession>A0A3A6QNP1</accession>
<dbReference type="Pfam" id="PF24113">
    <property type="entry name" value="DUF7387"/>
    <property type="match status" value="1"/>
</dbReference>
<dbReference type="InterPro" id="IPR055811">
    <property type="entry name" value="DUF7387"/>
</dbReference>
<dbReference type="Proteomes" id="UP000281564">
    <property type="component" value="Unassembled WGS sequence"/>
</dbReference>